<dbReference type="SUPFAM" id="SSF52540">
    <property type="entry name" value="P-loop containing nucleoside triphosphate hydrolases"/>
    <property type="match status" value="1"/>
</dbReference>
<dbReference type="Gene3D" id="3.40.50.300">
    <property type="entry name" value="P-loop containing nucleotide triphosphate hydrolases"/>
    <property type="match status" value="1"/>
</dbReference>
<dbReference type="OrthoDB" id="9611at10239"/>
<keyword evidence="10 14" id="KW-0067">ATP-binding</keyword>
<evidence type="ECO:0000256" key="14">
    <source>
        <dbReference type="RuleBase" id="RU000544"/>
    </source>
</evidence>
<keyword evidence="5 14" id="KW-0808">Transferase</keyword>
<dbReference type="GO" id="GO:0046104">
    <property type="term" value="P:thymidine metabolic process"/>
    <property type="evidence" value="ECO:0007669"/>
    <property type="project" value="TreeGrafter"/>
</dbReference>
<dbReference type="InterPro" id="IPR020633">
    <property type="entry name" value="Thymidine_kinase_CS"/>
</dbReference>
<evidence type="ECO:0000313" key="17">
    <source>
        <dbReference type="Proteomes" id="UP000217350"/>
    </source>
</evidence>
<dbReference type="GO" id="GO:0071897">
    <property type="term" value="P:DNA biosynthetic process"/>
    <property type="evidence" value="ECO:0007669"/>
    <property type="project" value="UniProtKB-KW"/>
</dbReference>
<comment type="catalytic activity">
    <reaction evidence="11 14">
        <text>thymidine + ATP = dTMP + ADP + H(+)</text>
        <dbReference type="Rhea" id="RHEA:19129"/>
        <dbReference type="ChEBI" id="CHEBI:15378"/>
        <dbReference type="ChEBI" id="CHEBI:17748"/>
        <dbReference type="ChEBI" id="CHEBI:30616"/>
        <dbReference type="ChEBI" id="CHEBI:63528"/>
        <dbReference type="ChEBI" id="CHEBI:456216"/>
        <dbReference type="EC" id="2.7.1.21"/>
    </reaction>
</comment>
<feature type="active site" description="Proton acceptor" evidence="12">
    <location>
        <position position="84"/>
    </location>
</feature>
<evidence type="ECO:0000256" key="7">
    <source>
        <dbReference type="ARBA" id="ARBA00022741"/>
    </source>
</evidence>
<dbReference type="EMBL" id="MF001304">
    <property type="protein sequence ID" value="AST09285.1"/>
    <property type="molecule type" value="Genomic_DNA"/>
</dbReference>
<evidence type="ECO:0000256" key="10">
    <source>
        <dbReference type="ARBA" id="ARBA00022840"/>
    </source>
</evidence>
<accession>A0A223FMS2</accession>
<keyword evidence="4 14" id="KW-0237">DNA synthesis</keyword>
<dbReference type="Gene3D" id="3.30.60.20">
    <property type="match status" value="1"/>
</dbReference>
<evidence type="ECO:0000256" key="5">
    <source>
        <dbReference type="ARBA" id="ARBA00022679"/>
    </source>
</evidence>
<evidence type="ECO:0000256" key="11">
    <source>
        <dbReference type="ARBA" id="ARBA00048254"/>
    </source>
</evidence>
<keyword evidence="6" id="KW-0479">Metal-binding</keyword>
<dbReference type="InterPro" id="IPR001267">
    <property type="entry name" value="Thymidine_kinase"/>
</dbReference>
<organism evidence="16">
    <name type="scientific">Murmansk poxvirus</name>
    <dbReference type="NCBI Taxonomy" id="2025359"/>
    <lineage>
        <taxon>Viruses</taxon>
        <taxon>Varidnaviria</taxon>
        <taxon>Bamfordvirae</taxon>
        <taxon>Nucleocytoviricota</taxon>
        <taxon>Pokkesviricetes</taxon>
        <taxon>Chitovirales</taxon>
        <taxon>Poxviridae</taxon>
        <taxon>Chordopoxvirinae</taxon>
        <taxon>Centapoxvirus</taxon>
        <taxon>Centapoxvirus microtuspox</taxon>
        <taxon>Murmansk microtuspox virus</taxon>
    </lineage>
</organism>
<keyword evidence="8 14" id="KW-0418">Kinase</keyword>
<sequence>MEQGNIQLILGPMFSGKSTDLIRRVKRYQIAKYDCIIIKHSNDTRYGIGNVFTHDNNSYSAVQTNKLFDLMDMVEKFSVIGIDEGQFFQDIVEFCETMANKGKIVIVAALDGTFQRKPFGHILDLIPLSEMVTKLTAVCMKCFKEAPFSRRIGSETEIEIIGGKDKYLSVCRKCYHEGDV</sequence>
<evidence type="ECO:0000256" key="8">
    <source>
        <dbReference type="ARBA" id="ARBA00022777"/>
    </source>
</evidence>
<evidence type="ECO:0000313" key="16">
    <source>
        <dbReference type="EMBL" id="AST09285.1"/>
    </source>
</evidence>
<evidence type="ECO:0000256" key="3">
    <source>
        <dbReference type="ARBA" id="ARBA00020079"/>
    </source>
</evidence>
<dbReference type="PANTHER" id="PTHR11441">
    <property type="entry name" value="THYMIDINE KINASE"/>
    <property type="match status" value="1"/>
</dbReference>
<comment type="similarity">
    <text evidence="1 15">Belongs to the thymidine kinase family.</text>
</comment>
<dbReference type="GO" id="GO:0046872">
    <property type="term" value="F:metal ion binding"/>
    <property type="evidence" value="ECO:0007669"/>
    <property type="project" value="UniProtKB-KW"/>
</dbReference>
<dbReference type="FunFam" id="3.40.50.300:FF:001270">
    <property type="entry name" value="Thymidine kinase"/>
    <property type="match status" value="1"/>
</dbReference>
<dbReference type="FunFam" id="3.30.60.20:FF:000028">
    <property type="entry name" value="Thymidine kinase"/>
    <property type="match status" value="1"/>
</dbReference>
<dbReference type="SUPFAM" id="SSF57716">
    <property type="entry name" value="Glucocorticoid receptor-like (DNA-binding domain)"/>
    <property type="match status" value="1"/>
</dbReference>
<dbReference type="GO" id="GO:0004797">
    <property type="term" value="F:thymidine kinase activity"/>
    <property type="evidence" value="ECO:0007669"/>
    <property type="project" value="UniProtKB-EC"/>
</dbReference>
<dbReference type="PANTHER" id="PTHR11441:SF0">
    <property type="entry name" value="THYMIDINE KINASE, CYTOSOLIC"/>
    <property type="match status" value="1"/>
</dbReference>
<feature type="binding site" evidence="13">
    <location>
        <position position="167"/>
    </location>
    <ligand>
        <name>substrate</name>
    </ligand>
</feature>
<dbReference type="GO" id="GO:0005524">
    <property type="term" value="F:ATP binding"/>
    <property type="evidence" value="ECO:0007669"/>
    <property type="project" value="UniProtKB-KW"/>
</dbReference>
<evidence type="ECO:0000256" key="15">
    <source>
        <dbReference type="RuleBase" id="RU004165"/>
    </source>
</evidence>
<evidence type="ECO:0000256" key="1">
    <source>
        <dbReference type="ARBA" id="ARBA00007587"/>
    </source>
</evidence>
<evidence type="ECO:0000256" key="9">
    <source>
        <dbReference type="ARBA" id="ARBA00022833"/>
    </source>
</evidence>
<dbReference type="PROSITE" id="PS00603">
    <property type="entry name" value="TK_CELLULAR_TYPE"/>
    <property type="match status" value="1"/>
</dbReference>
<dbReference type="Proteomes" id="UP000217350">
    <property type="component" value="Segment"/>
</dbReference>
<name>A0A223FMS2_9POXV</name>
<dbReference type="InterPro" id="IPR027417">
    <property type="entry name" value="P-loop_NTPase"/>
</dbReference>
<dbReference type="PIRSF" id="PIRSF035805">
    <property type="entry name" value="TK_cell"/>
    <property type="match status" value="1"/>
</dbReference>
<evidence type="ECO:0000256" key="6">
    <source>
        <dbReference type="ARBA" id="ARBA00022723"/>
    </source>
</evidence>
<protein>
    <recommendedName>
        <fullName evidence="3 14">Thymidine kinase</fullName>
        <ecNumber evidence="2 14">2.7.1.21</ecNumber>
    </recommendedName>
</protein>
<evidence type="ECO:0000256" key="2">
    <source>
        <dbReference type="ARBA" id="ARBA00012118"/>
    </source>
</evidence>
<keyword evidence="7 14" id="KW-0547">Nucleotide-binding</keyword>
<keyword evidence="17" id="KW-1185">Reference proteome</keyword>
<keyword evidence="9" id="KW-0862">Zinc</keyword>
<reference evidence="16" key="1">
    <citation type="journal article" date="2017" name="Virus Genes">
        <title>Two novel poxviruses with unusual genome rearrangements: NY_014 and Murmansk.</title>
        <authorList>
            <person name="Smithson C."/>
            <person name="Meyer H."/>
            <person name="Gigante C.M."/>
            <person name="Gao J."/>
            <person name="Zhao H."/>
            <person name="Batra D."/>
            <person name="Damon I."/>
            <person name="Upton C."/>
            <person name="Li Y."/>
        </authorList>
    </citation>
    <scope>NUCLEOTIDE SEQUENCE [LARGE SCALE GENOMIC DNA]</scope>
    <source>
        <strain evidence="16">LEIV-11411</strain>
    </source>
</reference>
<proteinExistence type="inferred from homology"/>
<dbReference type="Pfam" id="PF00265">
    <property type="entry name" value="TK"/>
    <property type="match status" value="1"/>
</dbReference>
<evidence type="ECO:0000256" key="13">
    <source>
        <dbReference type="PIRSR" id="PIRSR035805-2"/>
    </source>
</evidence>
<dbReference type="GO" id="GO:0042802">
    <property type="term" value="F:identical protein binding"/>
    <property type="evidence" value="ECO:0007669"/>
    <property type="project" value="UniProtKB-ARBA"/>
</dbReference>
<dbReference type="EC" id="2.7.1.21" evidence="2 14"/>
<evidence type="ECO:0000256" key="12">
    <source>
        <dbReference type="PIRSR" id="PIRSR035805-1"/>
    </source>
</evidence>
<gene>
    <name evidence="16" type="ORF">Murmansk-090</name>
</gene>
<evidence type="ECO:0000256" key="4">
    <source>
        <dbReference type="ARBA" id="ARBA00022634"/>
    </source>
</evidence>